<dbReference type="AlphaFoldDB" id="A0A914RJT8"/>
<accession>A0A914RJT8</accession>
<dbReference type="FunFam" id="2.10.25.10:FF:000255">
    <property type="entry name" value="Sushi, nidogen and EGF-like domains 1"/>
    <property type="match status" value="1"/>
</dbReference>
<keyword evidence="8" id="KW-1185">Reference proteome</keyword>
<dbReference type="InterPro" id="IPR000742">
    <property type="entry name" value="EGF"/>
</dbReference>
<keyword evidence="4 6" id="KW-1015">Disulfide bond</keyword>
<sequence>MGSLSSGECETLVLYIFSYHLKPLIRKTFSCSCLPGYIGQYCDRKVDYCHPSPCLNGGSCISRNSSAVCTCATGFFGARCQQNGENLSAICTSRSITSVTNVRNYEYDRFSSKRGVYSYL</sequence>
<dbReference type="InterPro" id="IPR001881">
    <property type="entry name" value="EGF-like_Ca-bd_dom"/>
</dbReference>
<organism evidence="8 9">
    <name type="scientific">Parascaris equorum</name>
    <name type="common">Equine roundworm</name>
    <dbReference type="NCBI Taxonomy" id="6256"/>
    <lineage>
        <taxon>Eukaryota</taxon>
        <taxon>Metazoa</taxon>
        <taxon>Ecdysozoa</taxon>
        <taxon>Nematoda</taxon>
        <taxon>Chromadorea</taxon>
        <taxon>Rhabditida</taxon>
        <taxon>Spirurina</taxon>
        <taxon>Ascaridomorpha</taxon>
        <taxon>Ascaridoidea</taxon>
        <taxon>Ascarididae</taxon>
        <taxon>Parascaris</taxon>
    </lineage>
</organism>
<dbReference type="InterPro" id="IPR051022">
    <property type="entry name" value="Notch_Cell-Fate_Det"/>
</dbReference>
<dbReference type="Pfam" id="PF00008">
    <property type="entry name" value="EGF"/>
    <property type="match status" value="1"/>
</dbReference>
<evidence type="ECO:0000256" key="2">
    <source>
        <dbReference type="ARBA" id="ARBA00022729"/>
    </source>
</evidence>
<dbReference type="Proteomes" id="UP000887564">
    <property type="component" value="Unplaced"/>
</dbReference>
<dbReference type="SMART" id="SM00181">
    <property type="entry name" value="EGF"/>
    <property type="match status" value="2"/>
</dbReference>
<dbReference type="InterPro" id="IPR002049">
    <property type="entry name" value="LE_dom"/>
</dbReference>
<keyword evidence="2" id="KW-0732">Signal</keyword>
<dbReference type="Gene3D" id="2.10.25.10">
    <property type="entry name" value="Laminin"/>
    <property type="match status" value="1"/>
</dbReference>
<dbReference type="PANTHER" id="PTHR24049">
    <property type="entry name" value="CRUMBS FAMILY MEMBER"/>
    <property type="match status" value="1"/>
</dbReference>
<evidence type="ECO:0000259" key="7">
    <source>
        <dbReference type="PROSITE" id="PS50026"/>
    </source>
</evidence>
<evidence type="ECO:0000256" key="5">
    <source>
        <dbReference type="ARBA" id="ARBA00023180"/>
    </source>
</evidence>
<dbReference type="Pfam" id="PF00053">
    <property type="entry name" value="EGF_laminin"/>
    <property type="match status" value="1"/>
</dbReference>
<dbReference type="GO" id="GO:0016020">
    <property type="term" value="C:membrane"/>
    <property type="evidence" value="ECO:0007669"/>
    <property type="project" value="UniProtKB-SubCell"/>
</dbReference>
<dbReference type="PROSITE" id="PS00022">
    <property type="entry name" value="EGF_1"/>
    <property type="match status" value="1"/>
</dbReference>
<feature type="disulfide bond" evidence="6">
    <location>
        <begin position="71"/>
        <end position="80"/>
    </location>
</feature>
<comment type="caution">
    <text evidence="6">Lacks conserved residue(s) required for the propagation of feature annotation.</text>
</comment>
<dbReference type="CDD" id="cd00054">
    <property type="entry name" value="EGF_CA"/>
    <property type="match status" value="1"/>
</dbReference>
<dbReference type="GO" id="GO:0005509">
    <property type="term" value="F:calcium ion binding"/>
    <property type="evidence" value="ECO:0007669"/>
    <property type="project" value="InterPro"/>
</dbReference>
<dbReference type="SUPFAM" id="SSF57196">
    <property type="entry name" value="EGF/Laminin"/>
    <property type="match status" value="1"/>
</dbReference>
<keyword evidence="5" id="KW-0325">Glycoprotein</keyword>
<keyword evidence="1 6" id="KW-0245">EGF-like domain</keyword>
<dbReference type="WBParaSite" id="PEQ_0000672701-mRNA-1">
    <property type="protein sequence ID" value="PEQ_0000672701-mRNA-1"/>
    <property type="gene ID" value="PEQ_0000672701"/>
</dbReference>
<dbReference type="PROSITE" id="PS50026">
    <property type="entry name" value="EGF_3"/>
    <property type="match status" value="1"/>
</dbReference>
<evidence type="ECO:0000313" key="8">
    <source>
        <dbReference type="Proteomes" id="UP000887564"/>
    </source>
</evidence>
<protein>
    <submittedName>
        <fullName evidence="9">EGF-like domain-containing protein</fullName>
    </submittedName>
</protein>
<proteinExistence type="predicted"/>
<dbReference type="PROSITE" id="PS01186">
    <property type="entry name" value="EGF_2"/>
    <property type="match status" value="1"/>
</dbReference>
<keyword evidence="3" id="KW-0677">Repeat</keyword>
<feature type="domain" description="EGF-like" evidence="7">
    <location>
        <begin position="45"/>
        <end position="81"/>
    </location>
</feature>
<reference evidence="9" key="1">
    <citation type="submission" date="2022-11" db="UniProtKB">
        <authorList>
            <consortium name="WormBaseParasite"/>
        </authorList>
    </citation>
    <scope>IDENTIFICATION</scope>
</reference>
<name>A0A914RJT8_PAREQ</name>
<evidence type="ECO:0000256" key="3">
    <source>
        <dbReference type="ARBA" id="ARBA00022737"/>
    </source>
</evidence>
<evidence type="ECO:0000313" key="9">
    <source>
        <dbReference type="WBParaSite" id="PEQ_0000672701-mRNA-1"/>
    </source>
</evidence>
<evidence type="ECO:0000256" key="4">
    <source>
        <dbReference type="ARBA" id="ARBA00023157"/>
    </source>
</evidence>
<dbReference type="SMART" id="SM00179">
    <property type="entry name" value="EGF_CA"/>
    <property type="match status" value="1"/>
</dbReference>
<evidence type="ECO:0000256" key="6">
    <source>
        <dbReference type="PROSITE-ProRule" id="PRU00076"/>
    </source>
</evidence>
<evidence type="ECO:0000256" key="1">
    <source>
        <dbReference type="ARBA" id="ARBA00022536"/>
    </source>
</evidence>